<dbReference type="InParanoid" id="A0A2T3A1L9"/>
<proteinExistence type="predicted"/>
<name>A0A2T3A1L9_9PEZI</name>
<dbReference type="Proteomes" id="UP000241462">
    <property type="component" value="Unassembled WGS sequence"/>
</dbReference>
<accession>A0A2T3A1L9</accession>
<sequence>MSSNLLVSDQYHVHPPTSLSCPLTRPDARRDNGHLQGPQQADRREEACVRASLDGYVRAHISNVRSIEHEKQLWKRSETLEPRAQLPHGSSSAPYGSLTTAISSPTSPCQPPLTAVESTPQGGRPVALQTEKQDSAVLGGPEDESNRAVSWHCFCLSYTASAEDTLRAFGHSAFRKRA</sequence>
<evidence type="ECO:0000256" key="1">
    <source>
        <dbReference type="SAM" id="MobiDB-lite"/>
    </source>
</evidence>
<feature type="region of interest" description="Disordered" evidence="1">
    <location>
        <begin position="102"/>
        <end position="127"/>
    </location>
</feature>
<gene>
    <name evidence="2" type="ORF">BD289DRAFT_439439</name>
</gene>
<dbReference type="AlphaFoldDB" id="A0A2T3A1L9"/>
<feature type="region of interest" description="Disordered" evidence="1">
    <location>
        <begin position="1"/>
        <end position="45"/>
    </location>
</feature>
<evidence type="ECO:0000313" key="2">
    <source>
        <dbReference type="EMBL" id="PSR81207.1"/>
    </source>
</evidence>
<dbReference type="EMBL" id="KZ678508">
    <property type="protein sequence ID" value="PSR81207.1"/>
    <property type="molecule type" value="Genomic_DNA"/>
</dbReference>
<evidence type="ECO:0000313" key="3">
    <source>
        <dbReference type="Proteomes" id="UP000241462"/>
    </source>
</evidence>
<organism evidence="2 3">
    <name type="scientific">Coniella lustricola</name>
    <dbReference type="NCBI Taxonomy" id="2025994"/>
    <lineage>
        <taxon>Eukaryota</taxon>
        <taxon>Fungi</taxon>
        <taxon>Dikarya</taxon>
        <taxon>Ascomycota</taxon>
        <taxon>Pezizomycotina</taxon>
        <taxon>Sordariomycetes</taxon>
        <taxon>Sordariomycetidae</taxon>
        <taxon>Diaporthales</taxon>
        <taxon>Schizoparmaceae</taxon>
        <taxon>Coniella</taxon>
    </lineage>
</organism>
<reference evidence="2 3" key="1">
    <citation type="journal article" date="2018" name="Mycol. Prog.">
        <title>Coniella lustricola, a new species from submerged detritus.</title>
        <authorList>
            <person name="Raudabaugh D.B."/>
            <person name="Iturriaga T."/>
            <person name="Carver A."/>
            <person name="Mondo S."/>
            <person name="Pangilinan J."/>
            <person name="Lipzen A."/>
            <person name="He G."/>
            <person name="Amirebrahimi M."/>
            <person name="Grigoriev I.V."/>
            <person name="Miller A.N."/>
        </authorList>
    </citation>
    <scope>NUCLEOTIDE SEQUENCE [LARGE SCALE GENOMIC DNA]</scope>
    <source>
        <strain evidence="2 3">B22-T-1</strain>
    </source>
</reference>
<protein>
    <submittedName>
        <fullName evidence="2">Uncharacterized protein</fullName>
    </submittedName>
</protein>
<keyword evidence="3" id="KW-1185">Reference proteome</keyword>